<dbReference type="AlphaFoldDB" id="A0A1Y1VZV9"/>
<dbReference type="RefSeq" id="XP_040740534.1">
    <property type="nucleotide sequence ID" value="XM_040891935.1"/>
</dbReference>
<dbReference type="GeneID" id="63808583"/>
<organism evidence="2 3">
    <name type="scientific">Linderina pennispora</name>
    <dbReference type="NCBI Taxonomy" id="61395"/>
    <lineage>
        <taxon>Eukaryota</taxon>
        <taxon>Fungi</taxon>
        <taxon>Fungi incertae sedis</taxon>
        <taxon>Zoopagomycota</taxon>
        <taxon>Kickxellomycotina</taxon>
        <taxon>Kickxellomycetes</taxon>
        <taxon>Kickxellales</taxon>
        <taxon>Kickxellaceae</taxon>
        <taxon>Linderina</taxon>
    </lineage>
</organism>
<feature type="compositionally biased region" description="Low complexity" evidence="1">
    <location>
        <begin position="159"/>
        <end position="191"/>
    </location>
</feature>
<proteinExistence type="predicted"/>
<feature type="region of interest" description="Disordered" evidence="1">
    <location>
        <begin position="268"/>
        <end position="288"/>
    </location>
</feature>
<feature type="compositionally biased region" description="Polar residues" evidence="1">
    <location>
        <begin position="7"/>
        <end position="26"/>
    </location>
</feature>
<dbReference type="EMBL" id="MCFD01000015">
    <property type="protein sequence ID" value="ORX66546.1"/>
    <property type="molecule type" value="Genomic_DNA"/>
</dbReference>
<feature type="compositionally biased region" description="Polar residues" evidence="1">
    <location>
        <begin position="273"/>
        <end position="282"/>
    </location>
</feature>
<feature type="compositionally biased region" description="Low complexity" evidence="1">
    <location>
        <begin position="235"/>
        <end position="252"/>
    </location>
</feature>
<comment type="caution">
    <text evidence="2">The sequence shown here is derived from an EMBL/GenBank/DDBJ whole genome shotgun (WGS) entry which is preliminary data.</text>
</comment>
<protein>
    <submittedName>
        <fullName evidence="2">Uncharacterized protein</fullName>
    </submittedName>
</protein>
<sequence>MEEECSEATTARSVSAGSSKSLESSISRASGVSKSSDGSVGRLAKPVVSAESPGRVAGEQNVSLLWSALARLTIRRVKAESAVERLRGIEAEQARREPGEGTVKERGNLCSNGGESAEDTSTGQIAEAAPQNQQTGRLAIDDPGVPSSPRSYWGLGWWSAPTTAATTATAPAPESEAAEAAEAAVADNSETAECEPRRESSDQQQFADISEPEPVTSQSHPADPEPPLLPDEDSLPSPEQHNSGSSWWWPLLGSRSADPQALAASEVLPAGVDNTSTEQASSDVIIRY</sequence>
<feature type="region of interest" description="Disordered" evidence="1">
    <location>
        <begin position="1"/>
        <end position="56"/>
    </location>
</feature>
<reference evidence="2 3" key="1">
    <citation type="submission" date="2016-07" db="EMBL/GenBank/DDBJ databases">
        <title>Pervasive Adenine N6-methylation of Active Genes in Fungi.</title>
        <authorList>
            <consortium name="DOE Joint Genome Institute"/>
            <person name="Mondo S.J."/>
            <person name="Dannebaum R.O."/>
            <person name="Kuo R.C."/>
            <person name="Labutti K."/>
            <person name="Haridas S."/>
            <person name="Kuo A."/>
            <person name="Salamov A."/>
            <person name="Ahrendt S.R."/>
            <person name="Lipzen A."/>
            <person name="Sullivan W."/>
            <person name="Andreopoulos W.B."/>
            <person name="Clum A."/>
            <person name="Lindquist E."/>
            <person name="Daum C."/>
            <person name="Ramamoorthy G.K."/>
            <person name="Gryganskyi A."/>
            <person name="Culley D."/>
            <person name="Magnuson J.K."/>
            <person name="James T.Y."/>
            <person name="O'Malley M.A."/>
            <person name="Stajich J.E."/>
            <person name="Spatafora J.W."/>
            <person name="Visel A."/>
            <person name="Grigoriev I.V."/>
        </authorList>
    </citation>
    <scope>NUCLEOTIDE SEQUENCE [LARGE SCALE GENOMIC DNA]</scope>
    <source>
        <strain evidence="2 3">ATCC 12442</strain>
    </source>
</reference>
<dbReference type="Proteomes" id="UP000193922">
    <property type="component" value="Unassembled WGS sequence"/>
</dbReference>
<feature type="compositionally biased region" description="Low complexity" evidence="1">
    <location>
        <begin position="27"/>
        <end position="42"/>
    </location>
</feature>
<keyword evidence="3" id="KW-1185">Reference proteome</keyword>
<evidence type="ECO:0000313" key="2">
    <source>
        <dbReference type="EMBL" id="ORX66546.1"/>
    </source>
</evidence>
<gene>
    <name evidence="2" type="ORF">DL89DRAFT_64763</name>
</gene>
<feature type="compositionally biased region" description="Polar residues" evidence="1">
    <location>
        <begin position="109"/>
        <end position="136"/>
    </location>
</feature>
<accession>A0A1Y1VZV9</accession>
<feature type="compositionally biased region" description="Basic and acidic residues" evidence="1">
    <location>
        <begin position="87"/>
        <end position="107"/>
    </location>
</feature>
<evidence type="ECO:0000313" key="3">
    <source>
        <dbReference type="Proteomes" id="UP000193922"/>
    </source>
</evidence>
<evidence type="ECO:0000256" key="1">
    <source>
        <dbReference type="SAM" id="MobiDB-lite"/>
    </source>
</evidence>
<feature type="region of interest" description="Disordered" evidence="1">
    <location>
        <begin position="87"/>
        <end position="252"/>
    </location>
</feature>
<name>A0A1Y1VZV9_9FUNG</name>